<keyword evidence="10" id="KW-1185">Reference proteome</keyword>
<protein>
    <submittedName>
        <fullName evidence="9">S8 family serine peptidase</fullName>
    </submittedName>
</protein>
<evidence type="ECO:0000256" key="4">
    <source>
        <dbReference type="ARBA" id="ARBA00022825"/>
    </source>
</evidence>
<dbReference type="InterPro" id="IPR051048">
    <property type="entry name" value="Peptidase_S8/S53_subtilisin"/>
</dbReference>
<dbReference type="EMBL" id="JAAXYH010000001">
    <property type="protein sequence ID" value="NMH64029.1"/>
    <property type="molecule type" value="Genomic_DNA"/>
</dbReference>
<feature type="domain" description="PKD" evidence="7">
    <location>
        <begin position="642"/>
        <end position="694"/>
    </location>
</feature>
<comment type="similarity">
    <text evidence="1 5 6">Belongs to the peptidase S8 family.</text>
</comment>
<evidence type="ECO:0000256" key="2">
    <source>
        <dbReference type="ARBA" id="ARBA00022670"/>
    </source>
</evidence>
<feature type="domain" description="P/Homo B" evidence="8">
    <location>
        <begin position="493"/>
        <end position="612"/>
    </location>
</feature>
<dbReference type="Gene3D" id="2.60.40.10">
    <property type="entry name" value="Immunoglobulins"/>
    <property type="match status" value="1"/>
</dbReference>
<dbReference type="SUPFAM" id="SSF49299">
    <property type="entry name" value="PKD domain"/>
    <property type="match status" value="1"/>
</dbReference>
<dbReference type="InterPro" id="IPR002884">
    <property type="entry name" value="P_dom"/>
</dbReference>
<dbReference type="InterPro" id="IPR022409">
    <property type="entry name" value="PKD/Chitinase_dom"/>
</dbReference>
<dbReference type="InterPro" id="IPR034204">
    <property type="entry name" value="PfSUB1-like_cat_dom"/>
</dbReference>
<dbReference type="InterPro" id="IPR015500">
    <property type="entry name" value="Peptidase_S8_subtilisin-rel"/>
</dbReference>
<evidence type="ECO:0000256" key="5">
    <source>
        <dbReference type="PROSITE-ProRule" id="PRU01240"/>
    </source>
</evidence>
<dbReference type="InterPro" id="IPR023827">
    <property type="entry name" value="Peptidase_S8_Asp-AS"/>
</dbReference>
<evidence type="ECO:0000256" key="6">
    <source>
        <dbReference type="RuleBase" id="RU003355"/>
    </source>
</evidence>
<dbReference type="Pfam" id="PF18911">
    <property type="entry name" value="PKD_4"/>
    <property type="match status" value="1"/>
</dbReference>
<dbReference type="GO" id="GO:0004252">
    <property type="term" value="F:serine-type endopeptidase activity"/>
    <property type="evidence" value="ECO:0007669"/>
    <property type="project" value="UniProtKB-UniRule"/>
</dbReference>
<feature type="active site" description="Charge relay system" evidence="5">
    <location>
        <position position="168"/>
    </location>
</feature>
<name>A0A972JJG7_9GAMM</name>
<evidence type="ECO:0000313" key="10">
    <source>
        <dbReference type="Proteomes" id="UP000737113"/>
    </source>
</evidence>
<evidence type="ECO:0000313" key="9">
    <source>
        <dbReference type="EMBL" id="NMH64029.1"/>
    </source>
</evidence>
<feature type="active site" description="Charge relay system" evidence="5">
    <location>
        <position position="113"/>
    </location>
</feature>
<reference evidence="9" key="1">
    <citation type="submission" date="2020-04" db="EMBL/GenBank/DDBJ databases">
        <title>Description of Shewanella salipaludis sp. nov., isolated from a salt marsh.</title>
        <authorList>
            <person name="Park S."/>
            <person name="Yoon J.-H."/>
        </authorList>
    </citation>
    <scope>NUCLEOTIDE SEQUENCE</scope>
    <source>
        <strain evidence="9">SHSM-M6</strain>
    </source>
</reference>
<evidence type="ECO:0000256" key="1">
    <source>
        <dbReference type="ARBA" id="ARBA00011073"/>
    </source>
</evidence>
<keyword evidence="2 5" id="KW-0645">Protease</keyword>
<feature type="active site" description="Charge relay system" evidence="5">
    <location>
        <position position="333"/>
    </location>
</feature>
<dbReference type="PRINTS" id="PR00723">
    <property type="entry name" value="SUBTILISIN"/>
</dbReference>
<dbReference type="InterPro" id="IPR022398">
    <property type="entry name" value="Peptidase_S8_His-AS"/>
</dbReference>
<dbReference type="RefSeq" id="WP_169562694.1">
    <property type="nucleotide sequence ID" value="NZ_JAAXYH010000001.1"/>
</dbReference>
<dbReference type="Gene3D" id="2.60.120.260">
    <property type="entry name" value="Galactose-binding domain-like"/>
    <property type="match status" value="1"/>
</dbReference>
<dbReference type="PROSITE" id="PS50093">
    <property type="entry name" value="PKD"/>
    <property type="match status" value="1"/>
</dbReference>
<dbReference type="SUPFAM" id="SSF49785">
    <property type="entry name" value="Galactose-binding domain-like"/>
    <property type="match status" value="1"/>
</dbReference>
<dbReference type="PROSITE" id="PS51829">
    <property type="entry name" value="P_HOMO_B"/>
    <property type="match status" value="1"/>
</dbReference>
<dbReference type="Pfam" id="PF00082">
    <property type="entry name" value="Peptidase_S8"/>
    <property type="match status" value="1"/>
</dbReference>
<gene>
    <name evidence="9" type="ORF">HC757_02410</name>
</gene>
<dbReference type="CDD" id="cd00146">
    <property type="entry name" value="PKD"/>
    <property type="match status" value="1"/>
</dbReference>
<evidence type="ECO:0000256" key="3">
    <source>
        <dbReference type="ARBA" id="ARBA00022801"/>
    </source>
</evidence>
<dbReference type="InterPro" id="IPR000209">
    <property type="entry name" value="Peptidase_S8/S53_dom"/>
</dbReference>
<dbReference type="PROSITE" id="PS00136">
    <property type="entry name" value="SUBTILASE_ASP"/>
    <property type="match status" value="1"/>
</dbReference>
<dbReference type="InterPro" id="IPR036852">
    <property type="entry name" value="Peptidase_S8/S53_dom_sf"/>
</dbReference>
<dbReference type="GO" id="GO:0006508">
    <property type="term" value="P:proteolysis"/>
    <property type="evidence" value="ECO:0007669"/>
    <property type="project" value="UniProtKB-KW"/>
</dbReference>
<dbReference type="AlphaFoldDB" id="A0A972JJG7"/>
<dbReference type="PANTHER" id="PTHR43399">
    <property type="entry name" value="SUBTILISIN-RELATED"/>
    <property type="match status" value="1"/>
</dbReference>
<dbReference type="InterPro" id="IPR023828">
    <property type="entry name" value="Peptidase_S8_Ser-AS"/>
</dbReference>
<dbReference type="PROSITE" id="PS51892">
    <property type="entry name" value="SUBTILASE"/>
    <property type="match status" value="1"/>
</dbReference>
<dbReference type="InterPro" id="IPR000601">
    <property type="entry name" value="PKD_dom"/>
</dbReference>
<dbReference type="CDD" id="cd07473">
    <property type="entry name" value="Peptidases_S8_Subtilisin_like"/>
    <property type="match status" value="1"/>
</dbReference>
<accession>A0A972JJG7</accession>
<sequence>MSSRLKQANINARPATDYVLTRHLMPGQILKLETDSDGLADTLAKLNRLDGVRFAEPDVSYYPDELPTDPDFGELWGLHNTGQNGGTPDADLDAPEAWQISRGARSIAVAVIDTGVDYTHPDLAANMWTNPNEIPGDGMDNDNNGYIDDIHGINAVTNSGDPMDDHSHGTHVAGTIGASANNGIGVVGVNQQASIIGCKFLRASGGGSVSDAIKCLDYLIGLKQAGTNVRVTNNSWGGGSYSPVLELAIERARDADILFVTSAGNAGDNTDHTPHYPSSYQVENVISVAATTRYDSLAGFSNYGKNSVHLGAPGQGIYSTIPNARYGSKSGTSMASPHVAGAAALLLAANPELDNNQVVEILLSSGDPIDALADTTLSGRRLNLANALAEAALPGFVLEGDTAPVSIEAGESSQFHFTLAAFNGWQGEVGLRVEGELGAALSHPRVGAGDSFVVTVTSTQDTPAGQYTLTLSAADGVRVKTRTLTVEVIYGDLVTEPFENPQSMAIPDNDANGVVSEIRVATELVPVSATVSVDISHTWRGDLRVSLISPSGGEQVLHDRAGGNADNLKQSWQLDKLSPLQGPWQLKVQDLSGYDQGTLNGWKLAITGRKEQNQGQDPEAGFDFSYDGLQISCRDLSQDPDGDIVEWYWQFGDGQSSTLANPQHKYAEAGEYPVSLTVTDSRGGSDTQTRMIRVGDFRLSLVELVPHPDGSSSVVLGWQGGEAGFVTVYRDGNAIGSYFNFGTHTDRLHLLNTVHSYRVCDSHDCSNELRVEP</sequence>
<dbReference type="InterPro" id="IPR008979">
    <property type="entry name" value="Galactose-bd-like_sf"/>
</dbReference>
<dbReference type="PROSITE" id="PS00138">
    <property type="entry name" value="SUBTILASE_SER"/>
    <property type="match status" value="1"/>
</dbReference>
<dbReference type="Proteomes" id="UP000737113">
    <property type="component" value="Unassembled WGS sequence"/>
</dbReference>
<evidence type="ECO:0000259" key="7">
    <source>
        <dbReference type="PROSITE" id="PS50093"/>
    </source>
</evidence>
<dbReference type="PANTHER" id="PTHR43399:SF4">
    <property type="entry name" value="CELL WALL-ASSOCIATED PROTEASE"/>
    <property type="match status" value="1"/>
</dbReference>
<dbReference type="PROSITE" id="PS00137">
    <property type="entry name" value="SUBTILASE_HIS"/>
    <property type="match status" value="1"/>
</dbReference>
<dbReference type="Gene3D" id="3.40.50.200">
    <property type="entry name" value="Peptidase S8/S53 domain"/>
    <property type="match status" value="1"/>
</dbReference>
<keyword evidence="3 5" id="KW-0378">Hydrolase</keyword>
<organism evidence="9 10">
    <name type="scientific">Shewanella salipaludis</name>
    <dbReference type="NCBI Taxonomy" id="2723052"/>
    <lineage>
        <taxon>Bacteria</taxon>
        <taxon>Pseudomonadati</taxon>
        <taxon>Pseudomonadota</taxon>
        <taxon>Gammaproteobacteria</taxon>
        <taxon>Alteromonadales</taxon>
        <taxon>Shewanellaceae</taxon>
        <taxon>Shewanella</taxon>
    </lineage>
</organism>
<comment type="caution">
    <text evidence="9">The sequence shown here is derived from an EMBL/GenBank/DDBJ whole genome shotgun (WGS) entry which is preliminary data.</text>
</comment>
<proteinExistence type="inferred from homology"/>
<dbReference type="SUPFAM" id="SSF52743">
    <property type="entry name" value="Subtilisin-like"/>
    <property type="match status" value="1"/>
</dbReference>
<keyword evidence="4 5" id="KW-0720">Serine protease</keyword>
<dbReference type="InterPro" id="IPR035986">
    <property type="entry name" value="PKD_dom_sf"/>
</dbReference>
<dbReference type="InterPro" id="IPR013783">
    <property type="entry name" value="Ig-like_fold"/>
</dbReference>
<dbReference type="Pfam" id="PF01483">
    <property type="entry name" value="P_proprotein"/>
    <property type="match status" value="1"/>
</dbReference>
<evidence type="ECO:0000259" key="8">
    <source>
        <dbReference type="PROSITE" id="PS51829"/>
    </source>
</evidence>
<dbReference type="SMART" id="SM00089">
    <property type="entry name" value="PKD"/>
    <property type="match status" value="2"/>
</dbReference>